<accession>E9GXW0</accession>
<dbReference type="GO" id="GO:0046872">
    <property type="term" value="F:metal ion binding"/>
    <property type="evidence" value="ECO:0007669"/>
    <property type="project" value="UniProtKB-KW"/>
</dbReference>
<dbReference type="FunFam" id="3.30.710.10:FF:000186">
    <property type="entry name" value="Uncharacterized protein"/>
    <property type="match status" value="1"/>
</dbReference>
<dbReference type="AlphaFoldDB" id="E9GXW0"/>
<dbReference type="GO" id="GO:0031625">
    <property type="term" value="F:ubiquitin protein ligase binding"/>
    <property type="evidence" value="ECO:0000318"/>
    <property type="project" value="GO_Central"/>
</dbReference>
<evidence type="ECO:0000256" key="1">
    <source>
        <dbReference type="ARBA" id="ARBA00022723"/>
    </source>
</evidence>
<dbReference type="PANTHER" id="PTHR24413">
    <property type="entry name" value="SPECKLE-TYPE POZ PROTEIN"/>
    <property type="match status" value="1"/>
</dbReference>
<dbReference type="HOGENOM" id="CLU_050585_1_0_1"/>
<gene>
    <name evidence="3" type="ORF">DAPPUDRAFT_250083</name>
</gene>
<evidence type="ECO:0000259" key="2">
    <source>
        <dbReference type="PROSITE" id="PS50097"/>
    </source>
</evidence>
<dbReference type="SMART" id="SM00225">
    <property type="entry name" value="BTB"/>
    <property type="match status" value="1"/>
</dbReference>
<dbReference type="OrthoDB" id="684045at2759"/>
<dbReference type="GO" id="GO:0005634">
    <property type="term" value="C:nucleus"/>
    <property type="evidence" value="ECO:0000318"/>
    <property type="project" value="GO_Central"/>
</dbReference>
<sequence>MEGMTVRGEGEVTVDEVRFELFRVLWKYSKYDESVKYCQKFRLGGMKFDSEFQISRKKESIGKFIITLKYISCSDRFASQPGDEQSKSKRIELEEEESVGRKLKSHLPPVTIFLSGQEDLITEYKTGKWKFNRVQTVVGGLYPFFEFWIDFGTNELEDKIIVLRMGNILHNQTLCDVKFKFTNGEEIGAHAAILSSASSVFAAMLRTDFVESKTRIVNIADSDMDVFKEMLTYMYTGKAPNMEKKKFARSVYEVAHKYDIELLKNDCVNLLTTQLSNSNAMELLVWAQFHSLPNPIEKSEQFIAKNSQELCSQPAWLDFMKDHPQLCLKIIQRMARLL</sequence>
<evidence type="ECO:0000313" key="4">
    <source>
        <dbReference type="Proteomes" id="UP000000305"/>
    </source>
</evidence>
<dbReference type="Proteomes" id="UP000000305">
    <property type="component" value="Unassembled WGS sequence"/>
</dbReference>
<dbReference type="Pfam" id="PF00651">
    <property type="entry name" value="BTB"/>
    <property type="match status" value="1"/>
</dbReference>
<dbReference type="GO" id="GO:0009751">
    <property type="term" value="P:response to salicylic acid"/>
    <property type="evidence" value="ECO:0007669"/>
    <property type="project" value="UniProtKB-ARBA"/>
</dbReference>
<organism evidence="3 4">
    <name type="scientific">Daphnia pulex</name>
    <name type="common">Water flea</name>
    <dbReference type="NCBI Taxonomy" id="6669"/>
    <lineage>
        <taxon>Eukaryota</taxon>
        <taxon>Metazoa</taxon>
        <taxon>Ecdysozoa</taxon>
        <taxon>Arthropoda</taxon>
        <taxon>Crustacea</taxon>
        <taxon>Branchiopoda</taxon>
        <taxon>Diplostraca</taxon>
        <taxon>Cladocera</taxon>
        <taxon>Anomopoda</taxon>
        <taxon>Daphniidae</taxon>
        <taxon>Daphnia</taxon>
    </lineage>
</organism>
<dbReference type="GO" id="GO:0042542">
    <property type="term" value="P:response to hydrogen peroxide"/>
    <property type="evidence" value="ECO:0007669"/>
    <property type="project" value="UniProtKB-ARBA"/>
</dbReference>
<dbReference type="KEGG" id="dpx:DAPPUDRAFT_250083"/>
<dbReference type="SUPFAM" id="SSF54695">
    <property type="entry name" value="POZ domain"/>
    <property type="match status" value="1"/>
</dbReference>
<dbReference type="InterPro" id="IPR011333">
    <property type="entry name" value="SKP1/BTB/POZ_sf"/>
</dbReference>
<dbReference type="Gene3D" id="1.25.40.420">
    <property type="match status" value="1"/>
</dbReference>
<dbReference type="GO" id="GO:0005737">
    <property type="term" value="C:cytoplasm"/>
    <property type="evidence" value="ECO:0000318"/>
    <property type="project" value="GO_Central"/>
</dbReference>
<dbReference type="GO" id="GO:0043161">
    <property type="term" value="P:proteasome-mediated ubiquitin-dependent protein catabolic process"/>
    <property type="evidence" value="ECO:0000318"/>
    <property type="project" value="GO_Central"/>
</dbReference>
<dbReference type="GO" id="GO:0030162">
    <property type="term" value="P:regulation of proteolysis"/>
    <property type="evidence" value="ECO:0000318"/>
    <property type="project" value="GO_Central"/>
</dbReference>
<dbReference type="Gene3D" id="3.30.710.10">
    <property type="entry name" value="Potassium Channel Kv1.1, Chain A"/>
    <property type="match status" value="1"/>
</dbReference>
<dbReference type="PROSITE" id="PS50097">
    <property type="entry name" value="BTB"/>
    <property type="match status" value="1"/>
</dbReference>
<keyword evidence="1" id="KW-0479">Metal-binding</keyword>
<dbReference type="eggNOG" id="KOG1987">
    <property type="taxonomic scope" value="Eukaryota"/>
</dbReference>
<evidence type="ECO:0000313" key="3">
    <source>
        <dbReference type="EMBL" id="EFX75745.1"/>
    </source>
</evidence>
<dbReference type="EMBL" id="GL732573">
    <property type="protein sequence ID" value="EFX75745.1"/>
    <property type="molecule type" value="Genomic_DNA"/>
</dbReference>
<proteinExistence type="predicted"/>
<feature type="domain" description="BTB" evidence="2">
    <location>
        <begin position="175"/>
        <end position="243"/>
    </location>
</feature>
<dbReference type="InParanoid" id="E9GXW0"/>
<dbReference type="InterPro" id="IPR000210">
    <property type="entry name" value="BTB/POZ_dom"/>
</dbReference>
<reference evidence="3 4" key="1">
    <citation type="journal article" date="2011" name="Science">
        <title>The ecoresponsive genome of Daphnia pulex.</title>
        <authorList>
            <person name="Colbourne J.K."/>
            <person name="Pfrender M.E."/>
            <person name="Gilbert D."/>
            <person name="Thomas W.K."/>
            <person name="Tucker A."/>
            <person name="Oakley T.H."/>
            <person name="Tokishita S."/>
            <person name="Aerts A."/>
            <person name="Arnold G.J."/>
            <person name="Basu M.K."/>
            <person name="Bauer D.J."/>
            <person name="Caceres C.E."/>
            <person name="Carmel L."/>
            <person name="Casola C."/>
            <person name="Choi J.H."/>
            <person name="Detter J.C."/>
            <person name="Dong Q."/>
            <person name="Dusheyko S."/>
            <person name="Eads B.D."/>
            <person name="Frohlich T."/>
            <person name="Geiler-Samerotte K.A."/>
            <person name="Gerlach D."/>
            <person name="Hatcher P."/>
            <person name="Jogdeo S."/>
            <person name="Krijgsveld J."/>
            <person name="Kriventseva E.V."/>
            <person name="Kultz D."/>
            <person name="Laforsch C."/>
            <person name="Lindquist E."/>
            <person name="Lopez J."/>
            <person name="Manak J.R."/>
            <person name="Muller J."/>
            <person name="Pangilinan J."/>
            <person name="Patwardhan R.P."/>
            <person name="Pitluck S."/>
            <person name="Pritham E.J."/>
            <person name="Rechtsteiner A."/>
            <person name="Rho M."/>
            <person name="Rogozin I.B."/>
            <person name="Sakarya O."/>
            <person name="Salamov A."/>
            <person name="Schaack S."/>
            <person name="Shapiro H."/>
            <person name="Shiga Y."/>
            <person name="Skalitzky C."/>
            <person name="Smith Z."/>
            <person name="Souvorov A."/>
            <person name="Sung W."/>
            <person name="Tang Z."/>
            <person name="Tsuchiya D."/>
            <person name="Tu H."/>
            <person name="Vos H."/>
            <person name="Wang M."/>
            <person name="Wolf Y.I."/>
            <person name="Yamagata H."/>
            <person name="Yamada T."/>
            <person name="Ye Y."/>
            <person name="Shaw J.R."/>
            <person name="Andrews J."/>
            <person name="Crease T.J."/>
            <person name="Tang H."/>
            <person name="Lucas S.M."/>
            <person name="Robertson H.M."/>
            <person name="Bork P."/>
            <person name="Koonin E.V."/>
            <person name="Zdobnov E.M."/>
            <person name="Grigoriev I.V."/>
            <person name="Lynch M."/>
            <person name="Boore J.L."/>
        </authorList>
    </citation>
    <scope>NUCLEOTIDE SEQUENCE [LARGE SCALE GENOMIC DNA]</scope>
</reference>
<dbReference type="OMA" id="WRICFAK"/>
<keyword evidence="4" id="KW-1185">Reference proteome</keyword>
<protein>
    <recommendedName>
        <fullName evidence="2">BTB domain-containing protein</fullName>
    </recommendedName>
</protein>
<dbReference type="GO" id="GO:0005516">
    <property type="term" value="F:calmodulin binding"/>
    <property type="evidence" value="ECO:0007669"/>
    <property type="project" value="UniProtKB-ARBA"/>
</dbReference>
<name>E9GXW0_DAPPU</name>
<dbReference type="FunFam" id="1.25.40.420:FF:000012">
    <property type="entry name" value="BTB/POZ and TAZ domain-containing protein 2"/>
    <property type="match status" value="1"/>
</dbReference>